<keyword evidence="4" id="KW-1185">Reference proteome</keyword>
<dbReference type="Pfam" id="PF02608">
    <property type="entry name" value="Bmp"/>
    <property type="match status" value="1"/>
</dbReference>
<dbReference type="Gene3D" id="3.40.50.2300">
    <property type="match status" value="2"/>
</dbReference>
<gene>
    <name evidence="3" type="ORF">SAMN04488052_102468</name>
</gene>
<dbReference type="OrthoDB" id="9769871at2"/>
<dbReference type="Proteomes" id="UP000199657">
    <property type="component" value="Unassembled WGS sequence"/>
</dbReference>
<dbReference type="PANTHER" id="PTHR43208:SF1">
    <property type="entry name" value="ABC TRANSPORTER SUBSTRATE-BINDING PROTEIN"/>
    <property type="match status" value="1"/>
</dbReference>
<evidence type="ECO:0000256" key="1">
    <source>
        <dbReference type="ARBA" id="ARBA00022729"/>
    </source>
</evidence>
<name>A0A1H8S474_9GAMM</name>
<dbReference type="PANTHER" id="PTHR43208">
    <property type="entry name" value="ABC TRANSPORTER SUBSTRATE-BINDING PROTEIN"/>
    <property type="match status" value="1"/>
</dbReference>
<keyword evidence="1" id="KW-0732">Signal</keyword>
<accession>A0A1H8S474</accession>
<dbReference type="PROSITE" id="PS51318">
    <property type="entry name" value="TAT"/>
    <property type="match status" value="1"/>
</dbReference>
<dbReference type="AlphaFoldDB" id="A0A1H8S474"/>
<keyword evidence="3" id="KW-0762">Sugar transport</keyword>
<dbReference type="RefSeq" id="WP_091641337.1">
    <property type="nucleotide sequence ID" value="NZ_FOEG01000002.1"/>
</dbReference>
<dbReference type="CDD" id="cd19963">
    <property type="entry name" value="PBP1_BMP-like"/>
    <property type="match status" value="1"/>
</dbReference>
<feature type="domain" description="ABC transporter substrate-binding protein PnrA-like" evidence="2">
    <location>
        <begin position="40"/>
        <end position="304"/>
    </location>
</feature>
<dbReference type="InterPro" id="IPR052910">
    <property type="entry name" value="ABC-Purine-Binding"/>
</dbReference>
<dbReference type="EMBL" id="FOEG01000002">
    <property type="protein sequence ID" value="SEO73402.1"/>
    <property type="molecule type" value="Genomic_DNA"/>
</dbReference>
<dbReference type="STRING" id="406100.SAMN04488052_102468"/>
<evidence type="ECO:0000259" key="2">
    <source>
        <dbReference type="Pfam" id="PF02608"/>
    </source>
</evidence>
<dbReference type="NCBIfam" id="TIGR01409">
    <property type="entry name" value="TAT_signal_seq"/>
    <property type="match status" value="1"/>
</dbReference>
<sequence length="371" mass="41375">MSESNGISRRRFIQGTGLAGLAAAMPGVWMGNLAHASDLRVGFIYVGSRDDYGYNQSHASGARAIRDMSGVTVLQEENVSENVAVERTMESMINLDDVNLIFATSFGYYDPHVTRIAERYPDTVFRHCGGLWEESDPENAGSYFGYIDECQYLNGVIAGHMTRSKRLGFIAAREIPQVLRNINAFTMGARSVDPEIQTRVLYTGDWHLPTREAEATNGLADQNVDVITCHVDSPMVIAEQCESRGVYFCGYHASQADLAPERYLTGAEWNWEVPYRRMVEAVLAGETPEHFLRGGLAEGFVRLSPYGPAVTDGARRNADEIKEKMEGGEFVIFRGPLKDNQGNTVIAEGESHEQRDTWLERMDWLVEGVRN</sequence>
<protein>
    <submittedName>
        <fullName evidence="3">Simple sugar transport system substrate-binding protein</fullName>
    </submittedName>
</protein>
<proteinExistence type="predicted"/>
<reference evidence="3 4" key="1">
    <citation type="submission" date="2016-10" db="EMBL/GenBank/DDBJ databases">
        <authorList>
            <person name="de Groot N.N."/>
        </authorList>
    </citation>
    <scope>NUCLEOTIDE SEQUENCE [LARGE SCALE GENOMIC DNA]</scope>
    <source>
        <strain evidence="3 4">CGMCC 1.6291</strain>
    </source>
</reference>
<organism evidence="3 4">
    <name type="scientific">Aquisalimonas asiatica</name>
    <dbReference type="NCBI Taxonomy" id="406100"/>
    <lineage>
        <taxon>Bacteria</taxon>
        <taxon>Pseudomonadati</taxon>
        <taxon>Pseudomonadota</taxon>
        <taxon>Gammaproteobacteria</taxon>
        <taxon>Chromatiales</taxon>
        <taxon>Ectothiorhodospiraceae</taxon>
        <taxon>Aquisalimonas</taxon>
    </lineage>
</organism>
<dbReference type="InterPro" id="IPR003760">
    <property type="entry name" value="PnrA-like"/>
</dbReference>
<dbReference type="InterPro" id="IPR019546">
    <property type="entry name" value="TAT_signal_bac_arc"/>
</dbReference>
<evidence type="ECO:0000313" key="4">
    <source>
        <dbReference type="Proteomes" id="UP000199657"/>
    </source>
</evidence>
<dbReference type="GO" id="GO:0005886">
    <property type="term" value="C:plasma membrane"/>
    <property type="evidence" value="ECO:0007669"/>
    <property type="project" value="InterPro"/>
</dbReference>
<dbReference type="InterPro" id="IPR006311">
    <property type="entry name" value="TAT_signal"/>
</dbReference>
<evidence type="ECO:0000313" key="3">
    <source>
        <dbReference type="EMBL" id="SEO73402.1"/>
    </source>
</evidence>
<keyword evidence="3" id="KW-0813">Transport</keyword>